<proteinExistence type="predicted"/>
<evidence type="ECO:0000256" key="2">
    <source>
        <dbReference type="ARBA" id="ARBA00022490"/>
    </source>
</evidence>
<evidence type="ECO:0000256" key="4">
    <source>
        <dbReference type="ARBA" id="ARBA00022741"/>
    </source>
</evidence>
<dbReference type="Pfam" id="PF00565">
    <property type="entry name" value="SNase"/>
    <property type="match status" value="3"/>
</dbReference>
<dbReference type="GO" id="GO:0005634">
    <property type="term" value="C:nucleus"/>
    <property type="evidence" value="ECO:0007669"/>
    <property type="project" value="TreeGrafter"/>
</dbReference>
<dbReference type="PROSITE" id="PS50830">
    <property type="entry name" value="TNASE_3"/>
    <property type="match status" value="4"/>
</dbReference>
<comment type="caution">
    <text evidence="10">The sequence shown here is derived from an EMBL/GenBank/DDBJ whole genome shotgun (WGS) entry which is preliminary data.</text>
</comment>
<feature type="region of interest" description="Disordered" evidence="7">
    <location>
        <begin position="446"/>
        <end position="467"/>
    </location>
</feature>
<dbReference type="InterPro" id="IPR016685">
    <property type="entry name" value="Silence_cplx_Nase-comp_TudorSN"/>
</dbReference>
<dbReference type="Pfam" id="PF00567">
    <property type="entry name" value="TUDOR"/>
    <property type="match status" value="1"/>
</dbReference>
<feature type="domain" description="TNase-like" evidence="9">
    <location>
        <begin position="200"/>
        <end position="353"/>
    </location>
</feature>
<dbReference type="EMBL" id="JAQMWT010000066">
    <property type="protein sequence ID" value="KAJ8611654.1"/>
    <property type="molecule type" value="Genomic_DNA"/>
</dbReference>
<dbReference type="GO" id="GO:0031332">
    <property type="term" value="C:RNAi effector complex"/>
    <property type="evidence" value="ECO:0007669"/>
    <property type="project" value="InterPro"/>
</dbReference>
<dbReference type="InterPro" id="IPR016071">
    <property type="entry name" value="Staphylococal_nuclease_OB-fold"/>
</dbReference>
<feature type="region of interest" description="Disordered" evidence="7">
    <location>
        <begin position="246"/>
        <end position="266"/>
    </location>
</feature>
<keyword evidence="2 6" id="KW-0963">Cytoplasm</keyword>
<dbReference type="Gene3D" id="2.40.50.90">
    <property type="match status" value="5"/>
</dbReference>
<dbReference type="GO" id="GO:0006402">
    <property type="term" value="P:mRNA catabolic process"/>
    <property type="evidence" value="ECO:0007669"/>
    <property type="project" value="UniProtKB-UniRule"/>
</dbReference>
<dbReference type="AlphaFoldDB" id="A0AAD7UN13"/>
<keyword evidence="3" id="KW-0677">Repeat</keyword>
<reference evidence="10" key="1">
    <citation type="submission" date="2023-01" db="EMBL/GenBank/DDBJ databases">
        <title>Metagenome sequencing of chrysophaentin producing Chrysophaeum taylorii.</title>
        <authorList>
            <person name="Davison J."/>
            <person name="Bewley C."/>
        </authorList>
    </citation>
    <scope>NUCLEOTIDE SEQUENCE</scope>
    <source>
        <strain evidence="10">NIES-1699</strain>
    </source>
</reference>
<dbReference type="GO" id="GO:0006259">
    <property type="term" value="P:DNA metabolic process"/>
    <property type="evidence" value="ECO:0007669"/>
    <property type="project" value="InterPro"/>
</dbReference>
<dbReference type="Proteomes" id="UP001230188">
    <property type="component" value="Unassembled WGS sequence"/>
</dbReference>
<feature type="domain" description="TNase-like" evidence="9">
    <location>
        <begin position="572"/>
        <end position="724"/>
    </location>
</feature>
<dbReference type="PROSITE" id="PS50163">
    <property type="entry name" value="RECA_3"/>
    <property type="match status" value="1"/>
</dbReference>
<dbReference type="InterPro" id="IPR020587">
    <property type="entry name" value="RecA_monomer-monomer_interface"/>
</dbReference>
<dbReference type="GO" id="GO:0003723">
    <property type="term" value="F:RNA binding"/>
    <property type="evidence" value="ECO:0007669"/>
    <property type="project" value="UniProtKB-UniRule"/>
</dbReference>
<dbReference type="GO" id="GO:0005829">
    <property type="term" value="C:cytosol"/>
    <property type="evidence" value="ECO:0007669"/>
    <property type="project" value="UniProtKB-UniRule"/>
</dbReference>
<keyword evidence="4" id="KW-0547">Nucleotide-binding</keyword>
<dbReference type="Gene3D" id="2.30.30.140">
    <property type="match status" value="1"/>
</dbReference>
<feature type="compositionally biased region" description="Low complexity" evidence="7">
    <location>
        <begin position="449"/>
        <end position="459"/>
    </location>
</feature>
<evidence type="ECO:0000256" key="5">
    <source>
        <dbReference type="ARBA" id="ARBA00022840"/>
    </source>
</evidence>
<keyword evidence="5" id="KW-0067">ATP-binding</keyword>
<evidence type="ECO:0000256" key="6">
    <source>
        <dbReference type="PIRNR" id="PIRNR017179"/>
    </source>
</evidence>
<dbReference type="SUPFAM" id="SSF50199">
    <property type="entry name" value="Staphylococcal nuclease"/>
    <property type="match status" value="5"/>
</dbReference>
<dbReference type="GO" id="GO:0031047">
    <property type="term" value="P:regulatory ncRNA-mediated gene silencing"/>
    <property type="evidence" value="ECO:0007669"/>
    <property type="project" value="UniProtKB-UniRule"/>
</dbReference>
<dbReference type="InterPro" id="IPR002999">
    <property type="entry name" value="Tudor"/>
</dbReference>
<evidence type="ECO:0000259" key="8">
    <source>
        <dbReference type="PROSITE" id="PS50163"/>
    </source>
</evidence>
<evidence type="ECO:0000313" key="11">
    <source>
        <dbReference type="Proteomes" id="UP001230188"/>
    </source>
</evidence>
<evidence type="ECO:0000259" key="9">
    <source>
        <dbReference type="PROSITE" id="PS50830"/>
    </source>
</evidence>
<feature type="domain" description="TNase-like" evidence="9">
    <location>
        <begin position="365"/>
        <end position="542"/>
    </location>
</feature>
<feature type="region of interest" description="Disordered" evidence="7">
    <location>
        <begin position="1"/>
        <end position="22"/>
    </location>
</feature>
<gene>
    <name evidence="10" type="ORF">CTAYLR_007898</name>
</gene>
<keyword evidence="11" id="KW-1185">Reference proteome</keyword>
<dbReference type="SMART" id="SM00333">
    <property type="entry name" value="TUDOR"/>
    <property type="match status" value="1"/>
</dbReference>
<dbReference type="GO" id="GO:0004518">
    <property type="term" value="F:nuclease activity"/>
    <property type="evidence" value="ECO:0007669"/>
    <property type="project" value="TreeGrafter"/>
</dbReference>
<dbReference type="GO" id="GO:0003677">
    <property type="term" value="F:DNA binding"/>
    <property type="evidence" value="ECO:0007669"/>
    <property type="project" value="InterPro"/>
</dbReference>
<evidence type="ECO:0000256" key="3">
    <source>
        <dbReference type="ARBA" id="ARBA00022737"/>
    </source>
</evidence>
<feature type="domain" description="TNase-like" evidence="9">
    <location>
        <begin position="18"/>
        <end position="172"/>
    </location>
</feature>
<dbReference type="PIRSF" id="PIRSF017179">
    <property type="entry name" value="RISC-Tudor-SN"/>
    <property type="match status" value="1"/>
</dbReference>
<evidence type="ECO:0000256" key="7">
    <source>
        <dbReference type="SAM" id="MobiDB-lite"/>
    </source>
</evidence>
<evidence type="ECO:0000313" key="10">
    <source>
        <dbReference type="EMBL" id="KAJ8611654.1"/>
    </source>
</evidence>
<sequence>MATATVTQQQQQQGQQQAAGYATVKSVPTGDTVVLMGRAAKGPPPELQLSLSGVIAPRLARGPSMVDEPFAWEAREYLRKLVLGKPVQFRQEATAKGGRAYGSVWIASPAGGAPESAALNVVRAGWCVTSSRQGGNAASSGGATEAALDPVATELAAAESEARDARRGVHSTDGAARQAAVRQVKWSVDASTVAEKYGGRPARAIVEYVKDGSNLRCMIVPDMCVANVSLAGVRCGRVNRPSAAQQAASEAATEGDAPPSTPQPEPFAEEAKFFVESRLLNREVEIGFASIDKFGNALCTVTHTAGVIAVELLKHGLGKVSEPGLAGVDVAEAARLREAEKQAKAAKLRLWRGYEAPQVTGVKEHEFDALVVEAISGDQVSVQRWGDEAGAEMRLALSSVRAPRMPNPRAARSGEPWGVEAREALRKLTVGKRCRVKIEYARDIPTPGAITSTSSAPDDAAAKGSASQTRVFASLTLAGSGPKPTNGQSSQAATRDVAEILVGEGLLAVVLPRSSEERAERFDNLAAAEKQAKARKVGTHSGKQPAPPAKIADLAGDAKRARAFLPYLKRQKSHKAFVETVFTGSRVKLRFSGENCAVVFSLSACRSPAPASASRPEAEAGGDAARSFARRTLLQRTVEAAVDDMDRNGVALGSLTLLDVPRSAQPPPESAASYESRLLSRGLAKLDRRRMEQQLPGSELGQKYRAWADLEEAARARRDGLWADEANVTEFETADDAAKRSASGQALHETRWPAKLADIVDGSTFYVHELGAGPDDVSRFDAVAARMRAFRPPAPVDDDRAKKLFRRGATVAALFDGEWCRAKILEGAGTSFKLRYVDYGNVELGVEPDRLRPLDPALASMTAAALECELAYVAVAPVDDEPGDQAARALHELAWDRPLVVCQHAAFNEPDKNHKRRVVLRLQRDAGADGGDDNDVEPASINERLVDMGLARVPRAAKQAAQATNAGPSILASLLDLEQQARSRRTGLWRWGDIDYSDDEN</sequence>
<evidence type="ECO:0000256" key="1">
    <source>
        <dbReference type="ARBA" id="ARBA00004496"/>
    </source>
</evidence>
<dbReference type="GO" id="GO:0005524">
    <property type="term" value="F:ATP binding"/>
    <property type="evidence" value="ECO:0007669"/>
    <property type="project" value="UniProtKB-KW"/>
</dbReference>
<dbReference type="GO" id="GO:0008094">
    <property type="term" value="F:ATP-dependent activity, acting on DNA"/>
    <property type="evidence" value="ECO:0007669"/>
    <property type="project" value="InterPro"/>
</dbReference>
<dbReference type="InterPro" id="IPR035437">
    <property type="entry name" value="SNase_OB-fold_sf"/>
</dbReference>
<accession>A0AAD7UN13</accession>
<protein>
    <submittedName>
        <fullName evidence="10">Uncharacterized protein</fullName>
    </submittedName>
</protein>
<dbReference type="SUPFAM" id="SSF63748">
    <property type="entry name" value="Tudor/PWWP/MBT"/>
    <property type="match status" value="1"/>
</dbReference>
<organism evidence="10 11">
    <name type="scientific">Chrysophaeum taylorii</name>
    <dbReference type="NCBI Taxonomy" id="2483200"/>
    <lineage>
        <taxon>Eukaryota</taxon>
        <taxon>Sar</taxon>
        <taxon>Stramenopiles</taxon>
        <taxon>Ochrophyta</taxon>
        <taxon>Pelagophyceae</taxon>
        <taxon>Pelagomonadales</taxon>
        <taxon>Pelagomonadaceae</taxon>
        <taxon>Chrysophaeum</taxon>
    </lineage>
</organism>
<feature type="domain" description="RecA family profile 2" evidence="8">
    <location>
        <begin position="597"/>
        <end position="688"/>
    </location>
</feature>
<dbReference type="PANTHER" id="PTHR12302:SF2">
    <property type="entry name" value="STAPHYLOCOCCAL NUCLEASE DOMAIN-CONTAINING PROTEIN 1"/>
    <property type="match status" value="1"/>
</dbReference>
<comment type="subcellular location">
    <subcellularLocation>
        <location evidence="1 6">Cytoplasm</location>
    </subcellularLocation>
</comment>
<name>A0AAD7UN13_9STRA</name>
<dbReference type="PANTHER" id="PTHR12302">
    <property type="entry name" value="EBNA2 BINDING PROTEIN P100"/>
    <property type="match status" value="1"/>
</dbReference>
<dbReference type="SMART" id="SM00318">
    <property type="entry name" value="SNc"/>
    <property type="match status" value="4"/>
</dbReference>